<protein>
    <recommendedName>
        <fullName evidence="7">UBC core domain-containing protein</fullName>
    </recommendedName>
</protein>
<dbReference type="PANTHER" id="PTHR13931:SF2">
    <property type="entry name" value="UBIQUITIN CONJUGATION FACTOR E4 B"/>
    <property type="match status" value="1"/>
</dbReference>
<feature type="compositionally biased region" description="Low complexity" evidence="6">
    <location>
        <begin position="14"/>
        <end position="37"/>
    </location>
</feature>
<reference evidence="8 9" key="1">
    <citation type="journal article" date="2024" name="Nat. Commun.">
        <title>Phylogenomics reveals the evolutionary origins of lichenization in chlorophyte algae.</title>
        <authorList>
            <person name="Puginier C."/>
            <person name="Libourel C."/>
            <person name="Otte J."/>
            <person name="Skaloud P."/>
            <person name="Haon M."/>
            <person name="Grisel S."/>
            <person name="Petersen M."/>
            <person name="Berrin J.G."/>
            <person name="Delaux P.M."/>
            <person name="Dal Grande F."/>
            <person name="Keller J."/>
        </authorList>
    </citation>
    <scope>NUCLEOTIDE SEQUENCE [LARGE SCALE GENOMIC DNA]</scope>
    <source>
        <strain evidence="8 9">SAG 245.80</strain>
    </source>
</reference>
<dbReference type="Pfam" id="PF00179">
    <property type="entry name" value="UQ_con"/>
    <property type="match status" value="1"/>
</dbReference>
<evidence type="ECO:0000259" key="7">
    <source>
        <dbReference type="PROSITE" id="PS50127"/>
    </source>
</evidence>
<sequence>MSDEAPDDLEEEMIQQAIAASLQPAPQAQQPPQAAPALTQTALAAALASAGHWQAQAGAQAGQAGVAAAPLAGPWGGSAQLPRSTVPARESRPTLSSPREAPSWTRELRGWLRQPEKPALAPVELPAALESALQAAAGAALGAEVALVKGGGAPGHRAPRGAVALQLLPKSGSGDWQISDAAVDHALRQRTAPAALRGACAVEVLSGVHGRADAALKPSGSPAKDLAAPVAAVVARVRARAVVRAMEAMAAGAGNEDDLFYEAGGHATQQLLAALAERRVQPAFLEAMAAAWDGTPRVQKAWGAVVRQAVAAVARTGLEEFPGVWNARLTALDVLLQPPLLQVLMAAMMMEEATVYAAAKQEGVALSAEESSFFLPLLSVSPLPDFPLAAATGQVRSPARGVFAALRGYPERRGEVPGAQRSVAATLQQCGRAAHALCERVIKVKLMAGCREAVLAYLWALVGLNERRTAGGEKGVLNREATSGSCSDGLAVGATALCLRFCRPFLGGEDKFMARLDPAFYRQQAFRLGGANKEATLAGRGEEDEAETAAPAGLPFIALDRDAGAAAHFVAECFFLTQRAVHNLLMPTMNRYEEVFQLMLKRAKFAEEDGDEGDGPPLPTDALLLQDLTLTQLADPDFAADAVRFVVLEMQWLLRLIRGATGDARAALAAVPESVVRDAAGWLTFVIRWGHADLLGGCDIGGLVQALTSMLERPDLVRSPIALSKMVELLQAMLSPQLEPRRRALGGALGPSLMRPGERALVAAVLGTGAAVERLGPALMRAHAAADHVVGLDVDRDDFDKFAYRSRIDSLLMELWNDEGCLRKLTQLAAGTGGEGLDEVFSDYVGAVLNGLIYLLEDCFDRLRDIRLIEDSKADAAAWAALPPQQRAEKERFYRGQQSTTRGFMGMALQALSVLTRLAADPAIQEAFLRPPLVEEPEQYGFHPDRLLLRMSELLLRLAQGPAFVAAVAEEPDYDEGILRRVRACLLQKQLGEFGVAMRLEALVQQVAAKRGGAGAGASAPSPMEGVEGASGAAEAGQALILDMGLEEPEPADVEARYVAELGPLQVDDWDSTAPGAYNRVYAGKAAEAAGDTRKKMRRLAQELRALQGAQGLPLQAAAAILLRHDGDRPDKMRALITGPEDTPYFGGCFVFDIYCPPEYPAVPPLMTLETTGAGRARYNPNLYADGKVCLSLLGTWHGTDDSQKWHPDSANLWRVLVSIQGMILIGDPYFNEPNVEGMRGSREGDKASRRYNSQLALHTLRFAINGNLRSPPAGFEDAVRTHFRLLRWRILRQVRRWVEDAAATGVDPQVQRRLAEEAAVARGLLAAL</sequence>
<dbReference type="GO" id="GO:0005634">
    <property type="term" value="C:nucleus"/>
    <property type="evidence" value="ECO:0007669"/>
    <property type="project" value="UniProtKB-SubCell"/>
</dbReference>
<dbReference type="EMBL" id="JALJOU010000016">
    <property type="protein sequence ID" value="KAK9839471.1"/>
    <property type="molecule type" value="Genomic_DNA"/>
</dbReference>
<dbReference type="Proteomes" id="UP001445335">
    <property type="component" value="Unassembled WGS sequence"/>
</dbReference>
<dbReference type="CDD" id="cd23810">
    <property type="entry name" value="UBCc_BIRC6"/>
    <property type="match status" value="1"/>
</dbReference>
<keyword evidence="9" id="KW-1185">Reference proteome</keyword>
<dbReference type="Pfam" id="PF10408">
    <property type="entry name" value="Ufd2P_core"/>
    <property type="match status" value="1"/>
</dbReference>
<keyword evidence="3" id="KW-0808">Transferase</keyword>
<evidence type="ECO:0000313" key="8">
    <source>
        <dbReference type="EMBL" id="KAK9839471.1"/>
    </source>
</evidence>
<dbReference type="InterPro" id="IPR045132">
    <property type="entry name" value="UBE4"/>
</dbReference>
<comment type="caution">
    <text evidence="8">The sequence shown here is derived from an EMBL/GenBank/DDBJ whole genome shotgun (WGS) entry which is preliminary data.</text>
</comment>
<name>A0AAW1S243_9CHLO</name>
<proteinExistence type="predicted"/>
<comment type="pathway">
    <text evidence="2">Protein modification; protein ubiquitination.</text>
</comment>
<accession>A0AAW1S243</accession>
<dbReference type="Gene3D" id="3.10.110.10">
    <property type="entry name" value="Ubiquitin Conjugating Enzyme"/>
    <property type="match status" value="1"/>
</dbReference>
<evidence type="ECO:0000256" key="3">
    <source>
        <dbReference type="ARBA" id="ARBA00022679"/>
    </source>
</evidence>
<dbReference type="GO" id="GO:0036503">
    <property type="term" value="P:ERAD pathway"/>
    <property type="evidence" value="ECO:0007669"/>
    <property type="project" value="InterPro"/>
</dbReference>
<keyword evidence="5" id="KW-0539">Nucleus</keyword>
<gene>
    <name evidence="8" type="ORF">WJX81_004216</name>
</gene>
<dbReference type="GO" id="GO:0000209">
    <property type="term" value="P:protein polyubiquitination"/>
    <property type="evidence" value="ECO:0007669"/>
    <property type="project" value="TreeGrafter"/>
</dbReference>
<dbReference type="InterPro" id="IPR000608">
    <property type="entry name" value="UBC"/>
</dbReference>
<organism evidence="8 9">
    <name type="scientific">Elliptochloris bilobata</name>
    <dbReference type="NCBI Taxonomy" id="381761"/>
    <lineage>
        <taxon>Eukaryota</taxon>
        <taxon>Viridiplantae</taxon>
        <taxon>Chlorophyta</taxon>
        <taxon>core chlorophytes</taxon>
        <taxon>Trebouxiophyceae</taxon>
        <taxon>Trebouxiophyceae incertae sedis</taxon>
        <taxon>Elliptochloris clade</taxon>
        <taxon>Elliptochloris</taxon>
    </lineage>
</organism>
<dbReference type="PANTHER" id="PTHR13931">
    <property type="entry name" value="UBIQUITINATION FACTOR E4"/>
    <property type="match status" value="1"/>
</dbReference>
<dbReference type="GO" id="GO:0034450">
    <property type="term" value="F:ubiquitin-ubiquitin ligase activity"/>
    <property type="evidence" value="ECO:0007669"/>
    <property type="project" value="InterPro"/>
</dbReference>
<dbReference type="GO" id="GO:0005737">
    <property type="term" value="C:cytoplasm"/>
    <property type="evidence" value="ECO:0007669"/>
    <property type="project" value="TreeGrafter"/>
</dbReference>
<dbReference type="GO" id="GO:0000151">
    <property type="term" value="C:ubiquitin ligase complex"/>
    <property type="evidence" value="ECO:0007669"/>
    <property type="project" value="InterPro"/>
</dbReference>
<feature type="region of interest" description="Disordered" evidence="6">
    <location>
        <begin position="1"/>
        <end position="37"/>
    </location>
</feature>
<dbReference type="PROSITE" id="PS50127">
    <property type="entry name" value="UBC_2"/>
    <property type="match status" value="1"/>
</dbReference>
<dbReference type="SUPFAM" id="SSF54495">
    <property type="entry name" value="UBC-like"/>
    <property type="match status" value="1"/>
</dbReference>
<evidence type="ECO:0000256" key="5">
    <source>
        <dbReference type="ARBA" id="ARBA00023242"/>
    </source>
</evidence>
<keyword evidence="4" id="KW-0833">Ubl conjugation pathway</keyword>
<feature type="compositionally biased region" description="Acidic residues" evidence="6">
    <location>
        <begin position="1"/>
        <end position="13"/>
    </location>
</feature>
<feature type="region of interest" description="Disordered" evidence="6">
    <location>
        <begin position="77"/>
        <end position="105"/>
    </location>
</feature>
<evidence type="ECO:0000256" key="1">
    <source>
        <dbReference type="ARBA" id="ARBA00004123"/>
    </source>
</evidence>
<comment type="subcellular location">
    <subcellularLocation>
        <location evidence="1">Nucleus</location>
    </subcellularLocation>
</comment>
<evidence type="ECO:0000313" key="9">
    <source>
        <dbReference type="Proteomes" id="UP001445335"/>
    </source>
</evidence>
<dbReference type="GO" id="GO:0006511">
    <property type="term" value="P:ubiquitin-dependent protein catabolic process"/>
    <property type="evidence" value="ECO:0007669"/>
    <property type="project" value="InterPro"/>
</dbReference>
<feature type="domain" description="UBC core" evidence="7">
    <location>
        <begin position="1095"/>
        <end position="1265"/>
    </location>
</feature>
<dbReference type="SMART" id="SM00212">
    <property type="entry name" value="UBCc"/>
    <property type="match status" value="1"/>
</dbReference>
<dbReference type="InterPro" id="IPR016135">
    <property type="entry name" value="UBQ-conjugating_enzyme/RWD"/>
</dbReference>
<evidence type="ECO:0000256" key="2">
    <source>
        <dbReference type="ARBA" id="ARBA00004906"/>
    </source>
</evidence>
<dbReference type="InterPro" id="IPR019474">
    <property type="entry name" value="Ub_conjug_fac_E4_core"/>
</dbReference>
<evidence type="ECO:0000256" key="4">
    <source>
        <dbReference type="ARBA" id="ARBA00022786"/>
    </source>
</evidence>
<evidence type="ECO:0000256" key="6">
    <source>
        <dbReference type="SAM" id="MobiDB-lite"/>
    </source>
</evidence>